<dbReference type="Pfam" id="PF03572">
    <property type="entry name" value="Peptidase_S41"/>
    <property type="match status" value="1"/>
</dbReference>
<evidence type="ECO:0000259" key="4">
    <source>
        <dbReference type="Pfam" id="PF23658"/>
    </source>
</evidence>
<protein>
    <recommendedName>
        <fullName evidence="7">Tail specific protease domain-containing protein</fullName>
    </recommendedName>
</protein>
<dbReference type="GO" id="GO:0006508">
    <property type="term" value="P:proteolysis"/>
    <property type="evidence" value="ECO:0007669"/>
    <property type="project" value="InterPro"/>
</dbReference>
<accession>A0AAN6M860</accession>
<evidence type="ECO:0000256" key="2">
    <source>
        <dbReference type="SAM" id="SignalP"/>
    </source>
</evidence>
<dbReference type="InterPro" id="IPR029045">
    <property type="entry name" value="ClpP/crotonase-like_dom_sf"/>
</dbReference>
<feature type="region of interest" description="Disordered" evidence="1">
    <location>
        <begin position="697"/>
        <end position="716"/>
    </location>
</feature>
<reference evidence="5 6" key="1">
    <citation type="submission" date="2021-02" db="EMBL/GenBank/DDBJ databases">
        <title>Genome assembly of Pseudopithomyces chartarum.</title>
        <authorList>
            <person name="Jauregui R."/>
            <person name="Singh J."/>
            <person name="Voisey C."/>
        </authorList>
    </citation>
    <scope>NUCLEOTIDE SEQUENCE [LARGE SCALE GENOMIC DNA]</scope>
    <source>
        <strain evidence="5 6">AGR01</strain>
    </source>
</reference>
<dbReference type="SUPFAM" id="SSF52096">
    <property type="entry name" value="ClpP/crotonase"/>
    <property type="match status" value="1"/>
</dbReference>
<evidence type="ECO:0000313" key="5">
    <source>
        <dbReference type="EMBL" id="KAK3216344.1"/>
    </source>
</evidence>
<dbReference type="GO" id="GO:0008236">
    <property type="term" value="F:serine-type peptidase activity"/>
    <property type="evidence" value="ECO:0007669"/>
    <property type="project" value="InterPro"/>
</dbReference>
<evidence type="ECO:0000256" key="1">
    <source>
        <dbReference type="SAM" id="MobiDB-lite"/>
    </source>
</evidence>
<name>A0AAN6M860_9PLEO</name>
<dbReference type="Gene3D" id="3.90.226.10">
    <property type="entry name" value="2-enoyl-CoA Hydratase, Chain A, domain 1"/>
    <property type="match status" value="1"/>
</dbReference>
<dbReference type="PANTHER" id="PTHR37049">
    <property type="entry name" value="PEPTIDASE S41 FAMILY PROTEIN"/>
    <property type="match status" value="1"/>
</dbReference>
<dbReference type="Pfam" id="PF23658">
    <property type="entry name" value="PDZ_CPAF_rel"/>
    <property type="match status" value="1"/>
</dbReference>
<dbReference type="PANTHER" id="PTHR37049:SF4">
    <property type="entry name" value="RHODANESE DOMAIN-CONTAINING PROTEIN"/>
    <property type="match status" value="1"/>
</dbReference>
<proteinExistence type="predicted"/>
<dbReference type="AlphaFoldDB" id="A0AAN6M860"/>
<feature type="signal peptide" evidence="2">
    <location>
        <begin position="1"/>
        <end position="18"/>
    </location>
</feature>
<gene>
    <name evidence="5" type="ORF">GRF29_8g3023309</name>
</gene>
<evidence type="ECO:0000313" key="6">
    <source>
        <dbReference type="Proteomes" id="UP001280581"/>
    </source>
</evidence>
<comment type="caution">
    <text evidence="5">The sequence shown here is derived from an EMBL/GenBank/DDBJ whole genome shotgun (WGS) entry which is preliminary data.</text>
</comment>
<keyword evidence="6" id="KW-1185">Reference proteome</keyword>
<organism evidence="5 6">
    <name type="scientific">Pseudopithomyces chartarum</name>
    <dbReference type="NCBI Taxonomy" id="1892770"/>
    <lineage>
        <taxon>Eukaryota</taxon>
        <taxon>Fungi</taxon>
        <taxon>Dikarya</taxon>
        <taxon>Ascomycota</taxon>
        <taxon>Pezizomycotina</taxon>
        <taxon>Dothideomycetes</taxon>
        <taxon>Pleosporomycetidae</taxon>
        <taxon>Pleosporales</taxon>
        <taxon>Massarineae</taxon>
        <taxon>Didymosphaeriaceae</taxon>
        <taxon>Pseudopithomyces</taxon>
    </lineage>
</organism>
<keyword evidence="2" id="KW-0732">Signal</keyword>
<dbReference type="InterPro" id="IPR056186">
    <property type="entry name" value="PDZ_CPAF-rel"/>
</dbReference>
<feature type="chain" id="PRO_5042856128" description="Tail specific protease domain-containing protein" evidence="2">
    <location>
        <begin position="19"/>
        <end position="744"/>
    </location>
</feature>
<dbReference type="InterPro" id="IPR005151">
    <property type="entry name" value="Tail-specific_protease"/>
</dbReference>
<feature type="domain" description="Tail specific protease" evidence="3">
    <location>
        <begin position="327"/>
        <end position="399"/>
    </location>
</feature>
<dbReference type="InterPro" id="IPR052766">
    <property type="entry name" value="S41A_metabolite_peptidase"/>
</dbReference>
<evidence type="ECO:0000259" key="3">
    <source>
        <dbReference type="Pfam" id="PF03572"/>
    </source>
</evidence>
<feature type="domain" description="CPAF-like PDZ" evidence="4">
    <location>
        <begin position="137"/>
        <end position="255"/>
    </location>
</feature>
<evidence type="ECO:0008006" key="7">
    <source>
        <dbReference type="Google" id="ProtNLM"/>
    </source>
</evidence>
<dbReference type="EMBL" id="WVTA01000002">
    <property type="protein sequence ID" value="KAK3216344.1"/>
    <property type="molecule type" value="Genomic_DNA"/>
</dbReference>
<dbReference type="Proteomes" id="UP001280581">
    <property type="component" value="Unassembled WGS sequence"/>
</dbReference>
<sequence>MVSKSLLLASAAFVAVRSETMVPPCEYVATLISEGAQAFPATKAFECLYTVPVNKEGNKKLIDELKIAWQWYGDISYLKNPPEGWEAIDLMAELDQIKNSLDNFTSEYEVQVAIQQIAVSTGDYQLHYFPDILQVFNFERDFSLVALSDDGLAVPKLYVTFDALKVADGNLTEDEISEVKTIDGEDAWPYLEKLTEFEEYMDLDSSLNNMLAKGDTLSPGSFMYSSHFDGPETNITFANGTEIMFMNSAWTNQDFKDVKDGKSFYDKFCTGKVFGVESNQSVQKRSISQGSAHHKREIVAGRHPEPVVSSQSGAVAGYFLEGEGYDDVAVLKILSFQPEGDEYGFEFQQVVSDFLKKSQEEGKNRLILDLRENSGGVIQIYVDLFMQLFPHRQAWQGAKYRATPYFKLMGDAFNEIYKNEDIQTYYKNTWNTTIEDELRFWAFPHFVDAQGNDWKDWEEFKGPEVFHDDQFTRTMRYSFSNGDDVSVRSGGFEFTVPTGHETPFNHSKIVMFLDGTCGGGCASFYEEMKNNAGVKSIVVGGRAEEGYMAAVAGSKGGEGMSLKEGIAKAEHLRNVSRTFDLKSYPADEATLDEFINMPELQTRASGGEEVWLPIQIGLRKGDKTATPLNYIDDVADCRIFYTHESFADAENVWKQVWDAYVEPKSKCVKDSTGHETSISGGFVPYGPWALKDEDLAVPQKKDASKTGSADPAATSPVKYDGAGSKMSVSVAALLVAVMGMMIQF</sequence>